<dbReference type="Gene3D" id="4.10.640.10">
    <property type="entry name" value="Ribosomal protein S18"/>
    <property type="match status" value="1"/>
</dbReference>
<dbReference type="SUPFAM" id="SSF46911">
    <property type="entry name" value="Ribosomal protein S18"/>
    <property type="match status" value="1"/>
</dbReference>
<dbReference type="EMBL" id="CP071412">
    <property type="protein sequence ID" value="QSW37928.1"/>
    <property type="molecule type" value="Genomic_DNA"/>
</dbReference>
<dbReference type="InterPro" id="IPR036870">
    <property type="entry name" value="Ribosomal_bS18_sf"/>
</dbReference>
<evidence type="ECO:0000313" key="5">
    <source>
        <dbReference type="EMBL" id="QSW37928.1"/>
    </source>
</evidence>
<dbReference type="AlphaFoldDB" id="A0A975AEM3"/>
<organism evidence="5 6">
    <name type="scientific">Candidatus Vidania fulgoroideorum</name>
    <dbReference type="NCBI Taxonomy" id="881286"/>
    <lineage>
        <taxon>Bacteria</taxon>
        <taxon>Pseudomonadati</taxon>
        <taxon>Pseudomonadota</taxon>
        <taxon>Betaproteobacteria</taxon>
        <taxon>Candidatus Vidania</taxon>
    </lineage>
</organism>
<evidence type="ECO:0000313" key="6">
    <source>
        <dbReference type="Proteomes" id="UP000663347"/>
    </source>
</evidence>
<protein>
    <submittedName>
        <fullName evidence="5">30S ribosomal protein S18</fullName>
    </submittedName>
</protein>
<dbReference type="GO" id="GO:0070181">
    <property type="term" value="F:small ribosomal subunit rRNA binding"/>
    <property type="evidence" value="ECO:0007669"/>
    <property type="project" value="TreeGrafter"/>
</dbReference>
<sequence length="60" mass="6926">MINYRNISKLAIYIDSIGRIIPKSKTGVKTKKQKLIAKSIKLARFLSLIPYIYIKKNKVC</sequence>
<reference evidence="5" key="2">
    <citation type="submission" date="2021-03" db="EMBL/GenBank/DDBJ databases">
        <title>Alternative transmission patterns in independently acquired nutritional co-symbionts of Dictyopharidae planthoppers.</title>
        <authorList>
            <person name="Michalik A."/>
            <person name="Lukasik P."/>
        </authorList>
    </citation>
    <scope>NUCLEOTIDE SEQUENCE</scope>
    <source>
        <strain evidence="5">RANSCY</strain>
    </source>
</reference>
<dbReference type="PANTHER" id="PTHR13479">
    <property type="entry name" value="30S RIBOSOMAL PROTEIN S18"/>
    <property type="match status" value="1"/>
</dbReference>
<proteinExistence type="inferred from homology"/>
<dbReference type="GO" id="GO:0003735">
    <property type="term" value="F:structural constituent of ribosome"/>
    <property type="evidence" value="ECO:0007669"/>
    <property type="project" value="InterPro"/>
</dbReference>
<reference evidence="5" key="1">
    <citation type="submission" date="2021-02" db="EMBL/GenBank/DDBJ databases">
        <authorList>
            <person name="Franco D."/>
        </authorList>
    </citation>
    <scope>NUCLEOTIDE SEQUENCE</scope>
    <source>
        <strain evidence="5">RANSCY</strain>
    </source>
</reference>
<gene>
    <name evidence="5" type="primary">rpsR</name>
    <name evidence="5" type="ORF">JSR06_00500</name>
</gene>
<comment type="similarity">
    <text evidence="1 4">Belongs to the bacterial ribosomal protein bS18 family.</text>
</comment>
<keyword evidence="3 4" id="KW-0687">Ribonucleoprotein</keyword>
<dbReference type="NCBIfam" id="TIGR00165">
    <property type="entry name" value="S18"/>
    <property type="match status" value="1"/>
</dbReference>
<dbReference type="Pfam" id="PF01084">
    <property type="entry name" value="Ribosomal_S18"/>
    <property type="match status" value="1"/>
</dbReference>
<dbReference type="InterPro" id="IPR001648">
    <property type="entry name" value="Ribosomal_bS18"/>
</dbReference>
<name>A0A975AEM3_9PROT</name>
<evidence type="ECO:0000256" key="4">
    <source>
        <dbReference type="RuleBase" id="RU003910"/>
    </source>
</evidence>
<dbReference type="GO" id="GO:0006412">
    <property type="term" value="P:translation"/>
    <property type="evidence" value="ECO:0007669"/>
    <property type="project" value="InterPro"/>
</dbReference>
<evidence type="ECO:0000256" key="3">
    <source>
        <dbReference type="ARBA" id="ARBA00023274"/>
    </source>
</evidence>
<dbReference type="PANTHER" id="PTHR13479:SF40">
    <property type="entry name" value="SMALL RIBOSOMAL SUBUNIT PROTEIN BS18M"/>
    <property type="match status" value="1"/>
</dbReference>
<dbReference type="GO" id="GO:1990904">
    <property type="term" value="C:ribonucleoprotein complex"/>
    <property type="evidence" value="ECO:0007669"/>
    <property type="project" value="UniProtKB-KW"/>
</dbReference>
<keyword evidence="2 4" id="KW-0689">Ribosomal protein</keyword>
<accession>A0A975AEM3</accession>
<dbReference type="Proteomes" id="UP000663347">
    <property type="component" value="Chromosome"/>
</dbReference>
<dbReference type="PRINTS" id="PR00974">
    <property type="entry name" value="RIBOSOMALS18"/>
</dbReference>
<dbReference type="GO" id="GO:0005840">
    <property type="term" value="C:ribosome"/>
    <property type="evidence" value="ECO:0007669"/>
    <property type="project" value="UniProtKB-KW"/>
</dbReference>
<evidence type="ECO:0000256" key="2">
    <source>
        <dbReference type="ARBA" id="ARBA00022980"/>
    </source>
</evidence>
<evidence type="ECO:0000256" key="1">
    <source>
        <dbReference type="ARBA" id="ARBA00005589"/>
    </source>
</evidence>